<dbReference type="EMBL" id="CM042882">
    <property type="protein sequence ID" value="KAI4380748.1"/>
    <property type="molecule type" value="Genomic_DNA"/>
</dbReference>
<organism evidence="1 2">
    <name type="scientific">Melastoma candidum</name>
    <dbReference type="NCBI Taxonomy" id="119954"/>
    <lineage>
        <taxon>Eukaryota</taxon>
        <taxon>Viridiplantae</taxon>
        <taxon>Streptophyta</taxon>
        <taxon>Embryophyta</taxon>
        <taxon>Tracheophyta</taxon>
        <taxon>Spermatophyta</taxon>
        <taxon>Magnoliopsida</taxon>
        <taxon>eudicotyledons</taxon>
        <taxon>Gunneridae</taxon>
        <taxon>Pentapetalae</taxon>
        <taxon>rosids</taxon>
        <taxon>malvids</taxon>
        <taxon>Myrtales</taxon>
        <taxon>Melastomataceae</taxon>
        <taxon>Melastomatoideae</taxon>
        <taxon>Melastomateae</taxon>
        <taxon>Melastoma</taxon>
    </lineage>
</organism>
<gene>
    <name evidence="1" type="ORF">MLD38_006902</name>
</gene>
<proteinExistence type="predicted"/>
<reference evidence="2" key="1">
    <citation type="journal article" date="2023" name="Front. Plant Sci.">
        <title>Chromosomal-level genome assembly of Melastoma candidum provides insights into trichome evolution.</title>
        <authorList>
            <person name="Zhong Y."/>
            <person name="Wu W."/>
            <person name="Sun C."/>
            <person name="Zou P."/>
            <person name="Liu Y."/>
            <person name="Dai S."/>
            <person name="Zhou R."/>
        </authorList>
    </citation>
    <scope>NUCLEOTIDE SEQUENCE [LARGE SCALE GENOMIC DNA]</scope>
</reference>
<keyword evidence="2" id="KW-1185">Reference proteome</keyword>
<evidence type="ECO:0000313" key="1">
    <source>
        <dbReference type="EMBL" id="KAI4380748.1"/>
    </source>
</evidence>
<dbReference type="Proteomes" id="UP001057402">
    <property type="component" value="Chromosome 3"/>
</dbReference>
<name>A0ACB9RTK2_9MYRT</name>
<evidence type="ECO:0000313" key="2">
    <source>
        <dbReference type="Proteomes" id="UP001057402"/>
    </source>
</evidence>
<protein>
    <submittedName>
        <fullName evidence="1">Uncharacterized protein</fullName>
    </submittedName>
</protein>
<accession>A0ACB9RTK2</accession>
<sequence>MVCLARIWDLSLEKDEEEEAEFRAKMNEQVNAPENLPPQLLFVHQGQTHLKELHWHPQIPGMIVTIAECGFNILMPSNIQTTLPSEGASACNINHSLLGSWRVYSPCLSF</sequence>
<comment type="caution">
    <text evidence="1">The sequence shown here is derived from an EMBL/GenBank/DDBJ whole genome shotgun (WGS) entry which is preliminary data.</text>
</comment>